<dbReference type="InterPro" id="IPR045175">
    <property type="entry name" value="M28_fam"/>
</dbReference>
<evidence type="ECO:0000256" key="6">
    <source>
        <dbReference type="ARBA" id="ARBA00022989"/>
    </source>
</evidence>
<evidence type="ECO:0000256" key="8">
    <source>
        <dbReference type="ARBA" id="ARBA00031512"/>
    </source>
</evidence>
<keyword evidence="5" id="KW-0926">Vacuole</keyword>
<accession>A0ABT9J466</accession>
<feature type="transmembrane region" description="Helical" evidence="9">
    <location>
        <begin position="491"/>
        <end position="512"/>
    </location>
</feature>
<protein>
    <recommendedName>
        <fullName evidence="4">Vacuolar membrane protease</fullName>
    </recommendedName>
    <alternativeName>
        <fullName evidence="8">FXNA-related family protease 1</fullName>
    </alternativeName>
</protein>
<keyword evidence="6 9" id="KW-1133">Transmembrane helix</keyword>
<comment type="caution">
    <text evidence="11">The sequence shown here is derived from an EMBL/GenBank/DDBJ whole genome shotgun (WGS) entry which is preliminary data.</text>
</comment>
<evidence type="ECO:0000256" key="4">
    <source>
        <dbReference type="ARBA" id="ARBA00017435"/>
    </source>
</evidence>
<dbReference type="Gene3D" id="3.40.630.10">
    <property type="entry name" value="Zn peptidases"/>
    <property type="match status" value="1"/>
</dbReference>
<dbReference type="SUPFAM" id="SSF53187">
    <property type="entry name" value="Zn-dependent exopeptidases"/>
    <property type="match status" value="1"/>
</dbReference>
<keyword evidence="12" id="KW-1185">Reference proteome</keyword>
<feature type="transmembrane region" description="Helical" evidence="9">
    <location>
        <begin position="333"/>
        <end position="353"/>
    </location>
</feature>
<evidence type="ECO:0000256" key="5">
    <source>
        <dbReference type="ARBA" id="ARBA00022554"/>
    </source>
</evidence>
<feature type="transmembrane region" description="Helical" evidence="9">
    <location>
        <begin position="437"/>
        <end position="456"/>
    </location>
</feature>
<keyword evidence="7" id="KW-0325">Glycoprotein</keyword>
<evidence type="ECO:0000259" key="10">
    <source>
        <dbReference type="Pfam" id="PF04389"/>
    </source>
</evidence>
<feature type="transmembrane region" description="Helical" evidence="9">
    <location>
        <begin position="365"/>
        <end position="385"/>
    </location>
</feature>
<evidence type="ECO:0000313" key="12">
    <source>
        <dbReference type="Proteomes" id="UP001231941"/>
    </source>
</evidence>
<feature type="transmembrane region" description="Helical" evidence="9">
    <location>
        <begin position="518"/>
        <end position="542"/>
    </location>
</feature>
<dbReference type="Proteomes" id="UP001231941">
    <property type="component" value="Unassembled WGS sequence"/>
</dbReference>
<dbReference type="Pfam" id="PF04389">
    <property type="entry name" value="Peptidase_M28"/>
    <property type="match status" value="1"/>
</dbReference>
<dbReference type="PANTHER" id="PTHR12147:SF58">
    <property type="entry name" value="VACUOLAR MEMBRANE PROTEASE"/>
    <property type="match status" value="1"/>
</dbReference>
<proteinExistence type="inferred from homology"/>
<organism evidence="11 12">
    <name type="scientific">Chengkuizengella axinellae</name>
    <dbReference type="NCBI Taxonomy" id="3064388"/>
    <lineage>
        <taxon>Bacteria</taxon>
        <taxon>Bacillati</taxon>
        <taxon>Bacillota</taxon>
        <taxon>Bacilli</taxon>
        <taxon>Bacillales</taxon>
        <taxon>Paenibacillaceae</taxon>
        <taxon>Chengkuizengella</taxon>
    </lineage>
</organism>
<name>A0ABT9J466_9BACL</name>
<keyword evidence="9" id="KW-0812">Transmembrane</keyword>
<comment type="similarity">
    <text evidence="3">Belongs to the peptidase M28 family.</text>
</comment>
<feature type="transmembrane region" description="Helical" evidence="9">
    <location>
        <begin position="549"/>
        <end position="571"/>
    </location>
</feature>
<feature type="transmembrane region" description="Helical" evidence="9">
    <location>
        <begin position="462"/>
        <end position="479"/>
    </location>
</feature>
<evidence type="ECO:0000256" key="2">
    <source>
        <dbReference type="ARBA" id="ARBA00004128"/>
    </source>
</evidence>
<feature type="transmembrane region" description="Helical" evidence="9">
    <location>
        <begin position="20"/>
        <end position="40"/>
    </location>
</feature>
<dbReference type="RefSeq" id="WP_305993703.1">
    <property type="nucleotide sequence ID" value="NZ_JAVAMP010000014.1"/>
</dbReference>
<evidence type="ECO:0000313" key="11">
    <source>
        <dbReference type="EMBL" id="MDP5276398.1"/>
    </source>
</evidence>
<dbReference type="InterPro" id="IPR007484">
    <property type="entry name" value="Peptidase_M28"/>
</dbReference>
<dbReference type="PANTHER" id="PTHR12147">
    <property type="entry name" value="METALLOPEPTIDASE M28 FAMILY MEMBER"/>
    <property type="match status" value="1"/>
</dbReference>
<evidence type="ECO:0000256" key="3">
    <source>
        <dbReference type="ARBA" id="ARBA00010918"/>
    </source>
</evidence>
<feature type="domain" description="Peptidase M28" evidence="10">
    <location>
        <begin position="107"/>
        <end position="299"/>
    </location>
</feature>
<feature type="transmembrane region" description="Helical" evidence="9">
    <location>
        <begin position="405"/>
        <end position="425"/>
    </location>
</feature>
<evidence type="ECO:0000256" key="7">
    <source>
        <dbReference type="ARBA" id="ARBA00023180"/>
    </source>
</evidence>
<evidence type="ECO:0000256" key="1">
    <source>
        <dbReference type="ARBA" id="ARBA00003273"/>
    </source>
</evidence>
<comment type="subcellular location">
    <subcellularLocation>
        <location evidence="2">Vacuole membrane</location>
        <topology evidence="2">Multi-pass membrane protein</topology>
    </subcellularLocation>
</comment>
<keyword evidence="9" id="KW-0472">Membrane</keyword>
<reference evidence="11 12" key="1">
    <citation type="submission" date="2023-08" db="EMBL/GenBank/DDBJ databases">
        <authorList>
            <person name="Park J.-S."/>
        </authorList>
    </citation>
    <scope>NUCLEOTIDE SEQUENCE [LARGE SCALE GENOMIC DNA]</scope>
    <source>
        <strain evidence="11 12">2205SS18-9</strain>
    </source>
</reference>
<comment type="function">
    <text evidence="1">May be involved in vacuolar sorting and osmoregulation.</text>
</comment>
<gene>
    <name evidence="11" type="ORF">Q5Y73_20090</name>
</gene>
<sequence>MNLQFRTGYDQHLNVYSSRLMVFFFIFVILLSIFFSLMVLKTPAPMEFNADSTQFSAERAMLHLEVIAKEPHPVGSEEHENVRNYIFNELNDLGLDPEIQEAGEFKNIMARINGTNSDSVIMLSAHYDTVSESPGAADDGMGVATILEVSRAIIEGDSIKHDLVLLFTDAEEKGDYGKGTLGAQAFVNEHPWSNEVEFVVNLEARGNSGPSIMFETSDQNGLLINEFKKAPYPVAYSFSYEVYKRMPNYTDFTVFIESGMQGLNFAPIIGLDAYHTLEDSVDNLNVGTMQGQGDNALSLVQSLGNMELGNEKDDNAVYFTVFSKQFISYSSKLVIPFMIAIALLFIFIFIYGIRKQMLSFRGTVISMFVYIVLLGFVYAIFQLEWNAVYNLFSDFESTFIMDHRYSDMFLIGFALQISALFILVYQLLNRKINQNNLSFGVLWIWFTFMIVCSLFLPGASYLFTWPLLTSLLGMFYVFIRGENLRRDSYSNFVLLLLAIPGIFIFVPVIYLLSISLTLNISGVISLVMALVFSLFVPILPVLYRKRVILFPFVLFMLGFLFVMITSLVAGIV</sequence>
<dbReference type="EMBL" id="JAVAMP010000014">
    <property type="protein sequence ID" value="MDP5276398.1"/>
    <property type="molecule type" value="Genomic_DNA"/>
</dbReference>
<evidence type="ECO:0000256" key="9">
    <source>
        <dbReference type="SAM" id="Phobius"/>
    </source>
</evidence>